<dbReference type="EMBL" id="JAJEPR010000008">
    <property type="protein sequence ID" value="MCC2189520.1"/>
    <property type="molecule type" value="Genomic_DNA"/>
</dbReference>
<keyword evidence="6 7" id="KW-0472">Membrane</keyword>
<dbReference type="Gene3D" id="1.20.1540.10">
    <property type="entry name" value="Rhomboid-like"/>
    <property type="match status" value="1"/>
</dbReference>
<evidence type="ECO:0000256" key="4">
    <source>
        <dbReference type="ARBA" id="ARBA00022801"/>
    </source>
</evidence>
<evidence type="ECO:0000256" key="5">
    <source>
        <dbReference type="ARBA" id="ARBA00022989"/>
    </source>
</evidence>
<comment type="subcellular location">
    <subcellularLocation>
        <location evidence="1">Membrane</location>
        <topology evidence="1">Multi-pass membrane protein</topology>
    </subcellularLocation>
</comment>
<reference evidence="9 10" key="1">
    <citation type="submission" date="2021-10" db="EMBL/GenBank/DDBJ databases">
        <title>Anaerobic single-cell dispensing facilitates the cultivation of human gut bacteria.</title>
        <authorList>
            <person name="Afrizal A."/>
        </authorList>
    </citation>
    <scope>NUCLEOTIDE SEQUENCE [LARGE SCALE GENOMIC DNA]</scope>
    <source>
        <strain evidence="9 10">CLA-AA-H277</strain>
    </source>
</reference>
<keyword evidence="4" id="KW-0378">Hydrolase</keyword>
<comment type="caution">
    <text evidence="9">The sequence shown here is derived from an EMBL/GenBank/DDBJ whole genome shotgun (WGS) entry which is preliminary data.</text>
</comment>
<dbReference type="InterPro" id="IPR050925">
    <property type="entry name" value="Rhomboid_protease_S54"/>
</dbReference>
<feature type="transmembrane region" description="Helical" evidence="7">
    <location>
        <begin position="97"/>
        <end position="114"/>
    </location>
</feature>
<dbReference type="GO" id="GO:0016020">
    <property type="term" value="C:membrane"/>
    <property type="evidence" value="ECO:0007669"/>
    <property type="project" value="UniProtKB-SubCell"/>
</dbReference>
<evidence type="ECO:0000256" key="6">
    <source>
        <dbReference type="ARBA" id="ARBA00023136"/>
    </source>
</evidence>
<dbReference type="PANTHER" id="PTHR43731:SF14">
    <property type="entry name" value="PRESENILIN-ASSOCIATED RHOMBOID-LIKE PROTEIN, MITOCHONDRIAL"/>
    <property type="match status" value="1"/>
</dbReference>
<evidence type="ECO:0000313" key="9">
    <source>
        <dbReference type="EMBL" id="MCC2189520.1"/>
    </source>
</evidence>
<protein>
    <submittedName>
        <fullName evidence="9">Rhomboid family intramembrane serine protease</fullName>
    </submittedName>
</protein>
<feature type="domain" description="Peptidase S54 rhomboid" evidence="8">
    <location>
        <begin position="56"/>
        <end position="195"/>
    </location>
</feature>
<name>A0AAE3DSA5_9FIRM</name>
<dbReference type="SUPFAM" id="SSF144091">
    <property type="entry name" value="Rhomboid-like"/>
    <property type="match status" value="1"/>
</dbReference>
<dbReference type="AlphaFoldDB" id="A0AAE3DSA5"/>
<comment type="similarity">
    <text evidence="2">Belongs to the peptidase S54 family.</text>
</comment>
<evidence type="ECO:0000256" key="3">
    <source>
        <dbReference type="ARBA" id="ARBA00022692"/>
    </source>
</evidence>
<dbReference type="InterPro" id="IPR035952">
    <property type="entry name" value="Rhomboid-like_sf"/>
</dbReference>
<dbReference type="Pfam" id="PF01694">
    <property type="entry name" value="Rhomboid"/>
    <property type="match status" value="1"/>
</dbReference>
<organism evidence="9 10">
    <name type="scientific">Fusicatenibacter faecihominis</name>
    <dbReference type="NCBI Taxonomy" id="2881276"/>
    <lineage>
        <taxon>Bacteria</taxon>
        <taxon>Bacillati</taxon>
        <taxon>Bacillota</taxon>
        <taxon>Clostridia</taxon>
        <taxon>Lachnospirales</taxon>
        <taxon>Lachnospiraceae</taxon>
        <taxon>Fusicatenibacter</taxon>
    </lineage>
</organism>
<evidence type="ECO:0000313" key="10">
    <source>
        <dbReference type="Proteomes" id="UP001197875"/>
    </source>
</evidence>
<feature type="transmembrane region" description="Helical" evidence="7">
    <location>
        <begin position="12"/>
        <end position="29"/>
    </location>
</feature>
<gene>
    <name evidence="9" type="ORF">LKD71_06840</name>
</gene>
<sequence length="209" mass="22746">MDELRDFLRSRGKITLTLVVVNILIFFVMDFRGNTENGAYMLAHGAAYGPLILENGEYYRLFTSMFLHFGIEHLFGNMLTLIFLGDLLEKMIGKFRFILIYFLGGLAGNLLSLAKEMITGNYAISAGASGAIFAVVGALVFLVVRHRGKLPGTSGQRLAVMALLTLADGFVSTGVDYMAHLGGMAAGFVLAAILVGRRKLKVVPSFPEE</sequence>
<feature type="transmembrane region" description="Helical" evidence="7">
    <location>
        <begin position="177"/>
        <end position="196"/>
    </location>
</feature>
<keyword evidence="3 7" id="KW-0812">Transmembrane</keyword>
<accession>A0AAE3DSA5</accession>
<feature type="transmembrane region" description="Helical" evidence="7">
    <location>
        <begin position="155"/>
        <end position="171"/>
    </location>
</feature>
<evidence type="ECO:0000256" key="2">
    <source>
        <dbReference type="ARBA" id="ARBA00009045"/>
    </source>
</evidence>
<proteinExistence type="inferred from homology"/>
<keyword evidence="9" id="KW-0645">Protease</keyword>
<dbReference type="GO" id="GO:0006508">
    <property type="term" value="P:proteolysis"/>
    <property type="evidence" value="ECO:0007669"/>
    <property type="project" value="UniProtKB-KW"/>
</dbReference>
<evidence type="ECO:0000259" key="8">
    <source>
        <dbReference type="Pfam" id="PF01694"/>
    </source>
</evidence>
<dbReference type="PANTHER" id="PTHR43731">
    <property type="entry name" value="RHOMBOID PROTEASE"/>
    <property type="match status" value="1"/>
</dbReference>
<dbReference type="RefSeq" id="WP_178044885.1">
    <property type="nucleotide sequence ID" value="NZ_JAJEPR010000008.1"/>
</dbReference>
<feature type="transmembrane region" description="Helical" evidence="7">
    <location>
        <begin position="120"/>
        <end position="143"/>
    </location>
</feature>
<feature type="transmembrane region" description="Helical" evidence="7">
    <location>
        <begin position="65"/>
        <end position="85"/>
    </location>
</feature>
<keyword evidence="10" id="KW-1185">Reference proteome</keyword>
<evidence type="ECO:0000256" key="7">
    <source>
        <dbReference type="SAM" id="Phobius"/>
    </source>
</evidence>
<evidence type="ECO:0000256" key="1">
    <source>
        <dbReference type="ARBA" id="ARBA00004141"/>
    </source>
</evidence>
<keyword evidence="5 7" id="KW-1133">Transmembrane helix</keyword>
<dbReference type="InterPro" id="IPR022764">
    <property type="entry name" value="Peptidase_S54_rhomboid_dom"/>
</dbReference>
<dbReference type="Proteomes" id="UP001197875">
    <property type="component" value="Unassembled WGS sequence"/>
</dbReference>
<dbReference type="GO" id="GO:0004252">
    <property type="term" value="F:serine-type endopeptidase activity"/>
    <property type="evidence" value="ECO:0007669"/>
    <property type="project" value="InterPro"/>
</dbReference>